<reference evidence="1 2" key="1">
    <citation type="submission" date="2018-01" db="EMBL/GenBank/DDBJ databases">
        <title>Whole genome analyses suggest that Burkholderia sensu lato contains two further novel genera in the rhizoxinica-symbiotica group Mycetohabitans gen. nov., and Trinickia gen. nov.: implications for the evolution of diazotrophy and nodulation in the Burkholderiaceae.</title>
        <authorList>
            <person name="Estrada-de los Santos P."/>
            <person name="Palmer M."/>
            <person name="Chavez-Ramirez B."/>
            <person name="Beukes C."/>
            <person name="Steenkamp E.T."/>
            <person name="Hirsch A.M."/>
            <person name="Manyaka P."/>
            <person name="Maluk M."/>
            <person name="Lafos M."/>
            <person name="Crook M."/>
            <person name="Gross E."/>
            <person name="Simon M.F."/>
            <person name="Bueno dos Reis Junior F."/>
            <person name="Poole P.S."/>
            <person name="Venter S.N."/>
            <person name="James E.K."/>
        </authorList>
    </citation>
    <scope>NUCLEOTIDE SEQUENCE [LARGE SCALE GENOMIC DNA]</scope>
    <source>
        <strain evidence="1 2">GIMN1.004</strain>
    </source>
</reference>
<dbReference type="AlphaFoldDB" id="A0A2N7VAU4"/>
<proteinExistence type="predicted"/>
<accession>A0A2N7VAU4</accession>
<organism evidence="1 2">
    <name type="scientific">Trinickia dabaoshanensis</name>
    <dbReference type="NCBI Taxonomy" id="564714"/>
    <lineage>
        <taxon>Bacteria</taxon>
        <taxon>Pseudomonadati</taxon>
        <taxon>Pseudomonadota</taxon>
        <taxon>Betaproteobacteria</taxon>
        <taxon>Burkholderiales</taxon>
        <taxon>Burkholderiaceae</taxon>
        <taxon>Trinickia</taxon>
    </lineage>
</organism>
<protein>
    <submittedName>
        <fullName evidence="1">Uncharacterized protein</fullName>
    </submittedName>
</protein>
<dbReference type="Proteomes" id="UP000235616">
    <property type="component" value="Unassembled WGS sequence"/>
</dbReference>
<keyword evidence="2" id="KW-1185">Reference proteome</keyword>
<dbReference type="RefSeq" id="WP_158244355.1">
    <property type="nucleotide sequence ID" value="NZ_PNYA01000084.1"/>
</dbReference>
<evidence type="ECO:0000313" key="2">
    <source>
        <dbReference type="Proteomes" id="UP000235616"/>
    </source>
</evidence>
<evidence type="ECO:0000313" key="1">
    <source>
        <dbReference type="EMBL" id="PMS13120.1"/>
    </source>
</evidence>
<dbReference type="EMBL" id="PNYA01000084">
    <property type="protein sequence ID" value="PMS13120.1"/>
    <property type="molecule type" value="Genomic_DNA"/>
</dbReference>
<name>A0A2N7VAU4_9BURK</name>
<gene>
    <name evidence="1" type="ORF">C0Z18_32475</name>
</gene>
<sequence length="90" mass="10112">SVAAQDLVSLTAYSAVLKDCQLGIEQEDSQHNPRYRAWVQLTLWDDEPVEGAPVYGESPEEAISQAFDEAQQLLQRLALRRPKPMKSRGD</sequence>
<comment type="caution">
    <text evidence="1">The sequence shown here is derived from an EMBL/GenBank/DDBJ whole genome shotgun (WGS) entry which is preliminary data.</text>
</comment>
<feature type="non-terminal residue" evidence="1">
    <location>
        <position position="1"/>
    </location>
</feature>